<dbReference type="AlphaFoldDB" id="A0A0F4YES2"/>
<comment type="caution">
    <text evidence="1">The sequence shown here is derived from an EMBL/GenBank/DDBJ whole genome shotgun (WGS) entry which is preliminary data.</text>
</comment>
<gene>
    <name evidence="1" type="ORF">T310_9922</name>
</gene>
<proteinExistence type="predicted"/>
<evidence type="ECO:0000313" key="2">
    <source>
        <dbReference type="Proteomes" id="UP000053958"/>
    </source>
</evidence>
<reference evidence="1 2" key="1">
    <citation type="submission" date="2015-04" db="EMBL/GenBank/DDBJ databases">
        <authorList>
            <person name="Heijne W.H."/>
            <person name="Fedorova N.D."/>
            <person name="Nierman W.C."/>
            <person name="Vollebregt A.W."/>
            <person name="Zhao Z."/>
            <person name="Wu L."/>
            <person name="Kumar M."/>
            <person name="Stam H."/>
            <person name="van den Berg M.A."/>
            <person name="Pel H.J."/>
        </authorList>
    </citation>
    <scope>NUCLEOTIDE SEQUENCE [LARGE SCALE GENOMIC DNA]</scope>
    <source>
        <strain evidence="1 2">CBS 393.64</strain>
    </source>
</reference>
<feature type="non-terminal residue" evidence="1">
    <location>
        <position position="1"/>
    </location>
</feature>
<dbReference type="EMBL" id="LASV01000763">
    <property type="protein sequence ID" value="KKA16476.1"/>
    <property type="molecule type" value="Genomic_DNA"/>
</dbReference>
<accession>A0A0F4YES2</accession>
<keyword evidence="2" id="KW-1185">Reference proteome</keyword>
<evidence type="ECO:0000313" key="1">
    <source>
        <dbReference type="EMBL" id="KKA16476.1"/>
    </source>
</evidence>
<sequence length="104" mass="12141">RRRVIGRNLIMAKFYEMHLMRNIMRGNSKRKMRYSLRQGCSLMGIKGGKVPSVNRPCNPSVQFSRTVQLYFQSHSVNEKHLQSYQLVSNNAFQQVFSCCFLPLP</sequence>
<dbReference type="Proteomes" id="UP000053958">
    <property type="component" value="Unassembled WGS sequence"/>
</dbReference>
<dbReference type="RefSeq" id="XP_013323088.1">
    <property type="nucleotide sequence ID" value="XM_013467634.1"/>
</dbReference>
<name>A0A0F4YES2_RASE3</name>
<organism evidence="1 2">
    <name type="scientific">Rasamsonia emersonii (strain ATCC 16479 / CBS 393.64 / IMI 116815)</name>
    <dbReference type="NCBI Taxonomy" id="1408163"/>
    <lineage>
        <taxon>Eukaryota</taxon>
        <taxon>Fungi</taxon>
        <taxon>Dikarya</taxon>
        <taxon>Ascomycota</taxon>
        <taxon>Pezizomycotina</taxon>
        <taxon>Eurotiomycetes</taxon>
        <taxon>Eurotiomycetidae</taxon>
        <taxon>Eurotiales</taxon>
        <taxon>Trichocomaceae</taxon>
        <taxon>Rasamsonia</taxon>
    </lineage>
</organism>
<dbReference type="GeneID" id="25321836"/>
<protein>
    <submittedName>
        <fullName evidence="1">Uncharacterized protein</fullName>
    </submittedName>
</protein>